<comment type="caution">
    <text evidence="2">The sequence shown here is derived from an EMBL/GenBank/DDBJ whole genome shotgun (WGS) entry which is preliminary data.</text>
</comment>
<reference evidence="2" key="1">
    <citation type="journal article" date="2015" name="Nature">
        <title>Complex archaea that bridge the gap between prokaryotes and eukaryotes.</title>
        <authorList>
            <person name="Spang A."/>
            <person name="Saw J.H."/>
            <person name="Jorgensen S.L."/>
            <person name="Zaremba-Niedzwiedzka K."/>
            <person name="Martijn J."/>
            <person name="Lind A.E."/>
            <person name="van Eijk R."/>
            <person name="Schleper C."/>
            <person name="Guy L."/>
            <person name="Ettema T.J."/>
        </authorList>
    </citation>
    <scope>NUCLEOTIDE SEQUENCE</scope>
</reference>
<feature type="non-terminal residue" evidence="2">
    <location>
        <position position="239"/>
    </location>
</feature>
<keyword evidence="1" id="KW-1133">Transmembrane helix</keyword>
<evidence type="ECO:0000256" key="1">
    <source>
        <dbReference type="SAM" id="Phobius"/>
    </source>
</evidence>
<proteinExistence type="predicted"/>
<feature type="transmembrane region" description="Helical" evidence="1">
    <location>
        <begin position="100"/>
        <end position="119"/>
    </location>
</feature>
<keyword evidence="1" id="KW-0812">Transmembrane</keyword>
<evidence type="ECO:0000313" key="2">
    <source>
        <dbReference type="EMBL" id="KKK66589.1"/>
    </source>
</evidence>
<dbReference type="AlphaFoldDB" id="A0A0F8ZJK0"/>
<keyword evidence="1" id="KW-0472">Membrane</keyword>
<dbReference type="EMBL" id="LAZR01060008">
    <property type="protein sequence ID" value="KKK66589.1"/>
    <property type="molecule type" value="Genomic_DNA"/>
</dbReference>
<name>A0A0F8ZJK0_9ZZZZ</name>
<organism evidence="2">
    <name type="scientific">marine sediment metagenome</name>
    <dbReference type="NCBI Taxonomy" id="412755"/>
    <lineage>
        <taxon>unclassified sequences</taxon>
        <taxon>metagenomes</taxon>
        <taxon>ecological metagenomes</taxon>
    </lineage>
</organism>
<protein>
    <submittedName>
        <fullName evidence="2">Uncharacterized protein</fullName>
    </submittedName>
</protein>
<feature type="transmembrane region" description="Helical" evidence="1">
    <location>
        <begin position="51"/>
        <end position="80"/>
    </location>
</feature>
<accession>A0A0F8ZJK0</accession>
<gene>
    <name evidence="2" type="ORF">LCGC14_2962600</name>
</gene>
<sequence length="239" mass="26432">MLDFIADRADLIIAGVQTALTLDMLPTIWTQFRARASTVPLTSSIPTAVGLAVLGLVFFATGLYIATATVLVGSVVWAIVAGQRMVYNRHDGSTARHLTQTPSFALTIVGYLALALHVVRLRRMDVIAPIKSMVYNITHEDLYRGGLRSARNSTRSLQQALPSLVPIRARKQKAVSGSKLRQIRAYPGMVWGTLFSMATKWRSKQDQIEAARTQDSLEQRICVHQNQRRNIQGRTSGCN</sequence>